<dbReference type="Proteomes" id="UP000276417">
    <property type="component" value="Plasmid unnamed5"/>
</dbReference>
<protein>
    <submittedName>
        <fullName evidence="2">Uncharacterized protein</fullName>
    </submittedName>
</protein>
<geneLocation type="plasmid" evidence="2 3">
    <name>unnamed5</name>
</geneLocation>
<keyword evidence="2" id="KW-0614">Plasmid</keyword>
<dbReference type="OrthoDB" id="9959281at2"/>
<gene>
    <name evidence="2" type="ORF">EHF33_20880</name>
</gene>
<evidence type="ECO:0000313" key="3">
    <source>
        <dbReference type="Proteomes" id="UP000276417"/>
    </source>
</evidence>
<evidence type="ECO:0000256" key="1">
    <source>
        <dbReference type="SAM" id="MobiDB-lite"/>
    </source>
</evidence>
<feature type="region of interest" description="Disordered" evidence="1">
    <location>
        <begin position="1"/>
        <end position="44"/>
    </location>
</feature>
<accession>A0A3G8YJC3</accession>
<dbReference type="KEGG" id="dph:EHF33_20880"/>
<dbReference type="EMBL" id="CP034189">
    <property type="protein sequence ID" value="AZI45368.1"/>
    <property type="molecule type" value="Genomic_DNA"/>
</dbReference>
<dbReference type="RefSeq" id="WP_124875907.1">
    <property type="nucleotide sequence ID" value="NZ_CP034189.1"/>
</dbReference>
<proteinExistence type="predicted"/>
<organism evidence="2 3">
    <name type="scientific">Deinococcus psychrotolerans</name>
    <dbReference type="NCBI Taxonomy" id="2489213"/>
    <lineage>
        <taxon>Bacteria</taxon>
        <taxon>Thermotogati</taxon>
        <taxon>Deinococcota</taxon>
        <taxon>Deinococci</taxon>
        <taxon>Deinococcales</taxon>
        <taxon>Deinococcaceae</taxon>
        <taxon>Deinococcus</taxon>
    </lineage>
</organism>
<keyword evidence="3" id="KW-1185">Reference proteome</keyword>
<feature type="compositionally biased region" description="Basic and acidic residues" evidence="1">
    <location>
        <begin position="22"/>
        <end position="39"/>
    </location>
</feature>
<sequence>MTSSKVIKARAQRKPTSATRILDSRLSAHEGKRRDEQAARARQSKNRWLAPTAVQEETLPHLCHYLMTHGGWLPSVPRGNPQARVKRLEAMYSAHGPLVLLTTELHSLNCLGLQTVALARRGKSRTMTMLKKLTVSACPFDAVLQRGGFFEGTHSHVVLPLSFFNAEAQALLLAAPRGSGGGCQLKSGVHGVVIGDTSQDRQRVAGYLNRHPDGRLYLPLHRSECLAAYEELLLRRKRKVRSKVRLAWHRKSG</sequence>
<dbReference type="AlphaFoldDB" id="A0A3G8YJC3"/>
<evidence type="ECO:0000313" key="2">
    <source>
        <dbReference type="EMBL" id="AZI45368.1"/>
    </source>
</evidence>
<reference evidence="2 3" key="1">
    <citation type="submission" date="2018-11" db="EMBL/GenBank/DDBJ databases">
        <title>Deinococcus shelandsis sp. nov., isolated from South Shetland Islands soil of Antarctica.</title>
        <authorList>
            <person name="Tian J."/>
        </authorList>
    </citation>
    <scope>NUCLEOTIDE SEQUENCE [LARGE SCALE GENOMIC DNA]</scope>
    <source>
        <strain evidence="2 3">S14-83T</strain>
        <plasmid evidence="2 3">unnamed5</plasmid>
    </source>
</reference>
<name>A0A3G8YJC3_9DEIO</name>